<feature type="binding site" evidence="12">
    <location>
        <position position="45"/>
    </location>
    <ligand>
        <name>ATP</name>
        <dbReference type="ChEBI" id="CHEBI:30616"/>
    </ligand>
</feature>
<evidence type="ECO:0000259" key="14">
    <source>
        <dbReference type="PROSITE" id="PS50011"/>
    </source>
</evidence>
<feature type="region of interest" description="Disordered" evidence="13">
    <location>
        <begin position="569"/>
        <end position="608"/>
    </location>
</feature>
<reference evidence="16" key="1">
    <citation type="journal article" date="2020" name="bioRxiv">
        <title>Hybrid origin of Populus tomentosa Carr. identified through genome sequencing and phylogenomic analysis.</title>
        <authorList>
            <person name="An X."/>
            <person name="Gao K."/>
            <person name="Chen Z."/>
            <person name="Li J."/>
            <person name="Yang X."/>
            <person name="Yang X."/>
            <person name="Zhou J."/>
            <person name="Guo T."/>
            <person name="Zhao T."/>
            <person name="Huang S."/>
            <person name="Miao D."/>
            <person name="Khan W.U."/>
            <person name="Rao P."/>
            <person name="Ye M."/>
            <person name="Lei B."/>
            <person name="Liao W."/>
            <person name="Wang J."/>
            <person name="Ji L."/>
            <person name="Li Y."/>
            <person name="Guo B."/>
            <person name="Mustafa N.S."/>
            <person name="Li S."/>
            <person name="Yun Q."/>
            <person name="Keller S.R."/>
            <person name="Mao J."/>
            <person name="Zhang R."/>
            <person name="Strauss S.H."/>
        </authorList>
    </citation>
    <scope>NUCLEOTIDE SEQUENCE</scope>
    <source>
        <strain evidence="16">GM15</strain>
        <tissue evidence="16">Leaf</tissue>
    </source>
</reference>
<evidence type="ECO:0000256" key="1">
    <source>
        <dbReference type="ARBA" id="ARBA00001936"/>
    </source>
</evidence>
<dbReference type="PROSITE" id="PS50011">
    <property type="entry name" value="PROTEIN_KINASE_DOM"/>
    <property type="match status" value="1"/>
</dbReference>
<sequence>MPEIESVSENALFGKYEVGKLLGCGAFAKVYHARDVQTGKSVAIKIINKKKISNPSLMSNIKREISIMRRLNHPHIVKLIEVLASKTKIYFVMEYVKGGELFAKVARGRFSEDLSRKYFHQLISAVGYCHSRGIFHRDLKPENLLLDENGSLKVSDFGLSAVTDQIRTDGLLHTLCGTPAYVAPEILAKKGYDGAKVDVWSCGVVLFVLTAGFLPFNDPNLMAMYKKIYKGEFRCPKWMSTDLKRFLSRLLDTNPETRITIDEILKDPWFKKGKHKEINFYDEELNKADDEKKDEELASTSLNAFDIISFSSGLNLSGLFDDSYNSVDDGERFVSTESPENLMKKVEEFAKEERLRVKRRKEWGLEMEGQNGNLMISVEVYRLTDTLFVVEAKRSGGDAGCFKETWKNKLKPVIMATQAVRRSATLLKMKMESESYGKNPIGVTVFIHWQEKNFKERNKSYKGGNFGLRSLKSGVHGKEDRRGGREESGHEVYRKGRFELFNSDGKRKRVYADQYGDWEATNNRKVQNSKALAKKRHGKVKDVPVKSKSGAVDPLPSIWISNRLEAASSETKRSSSKAKHNSAQVSSSKWSTKANEANKFDDDRNGSTIERKAELKEDAGMSQNAKFRAIQPSPSILSYVEDNFLGRRRLIELERAGYNTDLSASLDNIPLSTSSERARIEENASLFFALGESMTILSSTVPVRFSQKDEAFRIENSQQKLLLYITARIKNLDHSQFRSLIHHEKKTFCGSKGSSQTPWLAS</sequence>
<dbReference type="InterPro" id="IPR004041">
    <property type="entry name" value="NAF_dom"/>
</dbReference>
<evidence type="ECO:0000256" key="12">
    <source>
        <dbReference type="PROSITE-ProRule" id="PRU10141"/>
    </source>
</evidence>
<comment type="similarity">
    <text evidence="2">Belongs to the protein kinase superfamily. CAMK Ser/Thr protein kinase family. SNF1 subfamily.</text>
</comment>
<evidence type="ECO:0000256" key="10">
    <source>
        <dbReference type="ARBA" id="ARBA00047899"/>
    </source>
</evidence>
<dbReference type="InterPro" id="IPR017441">
    <property type="entry name" value="Protein_kinase_ATP_BS"/>
</dbReference>
<dbReference type="InterPro" id="IPR018451">
    <property type="entry name" value="NAF/FISL_domain"/>
</dbReference>
<dbReference type="FunFam" id="3.30.200.20:FF:000096">
    <property type="entry name" value="Non-specific serine/threonine protein kinase"/>
    <property type="match status" value="1"/>
</dbReference>
<dbReference type="InterPro" id="IPR000719">
    <property type="entry name" value="Prot_kinase_dom"/>
</dbReference>
<dbReference type="PROSITE" id="PS00108">
    <property type="entry name" value="PROTEIN_KINASE_ST"/>
    <property type="match status" value="1"/>
</dbReference>
<feature type="region of interest" description="Disordered" evidence="13">
    <location>
        <begin position="522"/>
        <end position="548"/>
    </location>
</feature>
<keyword evidence="4" id="KW-0723">Serine/threonine-protein kinase</keyword>
<comment type="catalytic activity">
    <reaction evidence="10">
        <text>L-threonyl-[protein] + ATP = O-phospho-L-threonyl-[protein] + ADP + H(+)</text>
        <dbReference type="Rhea" id="RHEA:46608"/>
        <dbReference type="Rhea" id="RHEA-COMP:11060"/>
        <dbReference type="Rhea" id="RHEA-COMP:11605"/>
        <dbReference type="ChEBI" id="CHEBI:15378"/>
        <dbReference type="ChEBI" id="CHEBI:30013"/>
        <dbReference type="ChEBI" id="CHEBI:30616"/>
        <dbReference type="ChEBI" id="CHEBI:61977"/>
        <dbReference type="ChEBI" id="CHEBI:456216"/>
        <dbReference type="EC" id="2.7.11.1"/>
    </reaction>
</comment>
<keyword evidence="7" id="KW-0418">Kinase</keyword>
<dbReference type="SMART" id="SM00220">
    <property type="entry name" value="S_TKc"/>
    <property type="match status" value="1"/>
</dbReference>
<evidence type="ECO:0000313" key="16">
    <source>
        <dbReference type="EMBL" id="KAG6751396.1"/>
    </source>
</evidence>
<evidence type="ECO:0000256" key="8">
    <source>
        <dbReference type="ARBA" id="ARBA00022840"/>
    </source>
</evidence>
<dbReference type="EC" id="2.7.11.1" evidence="3"/>
<gene>
    <name evidence="16" type="ORF">POTOM_045932</name>
</gene>
<dbReference type="GO" id="GO:0004674">
    <property type="term" value="F:protein serine/threonine kinase activity"/>
    <property type="evidence" value="ECO:0007669"/>
    <property type="project" value="UniProtKB-KW"/>
</dbReference>
<feature type="domain" description="NAF" evidence="15">
    <location>
        <begin position="297"/>
        <end position="321"/>
    </location>
</feature>
<dbReference type="Pfam" id="PF00069">
    <property type="entry name" value="Pkinase"/>
    <property type="match status" value="1"/>
</dbReference>
<dbReference type="FunFam" id="1.10.510.10:FF:000653">
    <property type="entry name" value="Non-specific serine/threonine protein kinase"/>
    <property type="match status" value="1"/>
</dbReference>
<dbReference type="PANTHER" id="PTHR43895:SF151">
    <property type="entry name" value="CBL-INTERACTING SERINE_THREONINE-PROTEIN KINASE 11"/>
    <property type="match status" value="1"/>
</dbReference>
<comment type="caution">
    <text evidence="16">The sequence shown here is derived from an EMBL/GenBank/DDBJ whole genome shotgun (WGS) entry which is preliminary data.</text>
</comment>
<evidence type="ECO:0000256" key="9">
    <source>
        <dbReference type="ARBA" id="ARBA00023211"/>
    </source>
</evidence>
<evidence type="ECO:0000256" key="13">
    <source>
        <dbReference type="SAM" id="MobiDB-lite"/>
    </source>
</evidence>
<dbReference type="GO" id="GO:0005524">
    <property type="term" value="F:ATP binding"/>
    <property type="evidence" value="ECO:0007669"/>
    <property type="project" value="UniProtKB-UniRule"/>
</dbReference>
<dbReference type="GO" id="GO:0007165">
    <property type="term" value="P:signal transduction"/>
    <property type="evidence" value="ECO:0007669"/>
    <property type="project" value="InterPro"/>
</dbReference>
<evidence type="ECO:0000256" key="6">
    <source>
        <dbReference type="ARBA" id="ARBA00022741"/>
    </source>
</evidence>
<dbReference type="PROSITE" id="PS50816">
    <property type="entry name" value="NAF"/>
    <property type="match status" value="1"/>
</dbReference>
<keyword evidence="6 12" id="KW-0547">Nucleotide-binding</keyword>
<keyword evidence="17" id="KW-1185">Reference proteome</keyword>
<dbReference type="AlphaFoldDB" id="A0A8X7YIP2"/>
<accession>A0A8X7YIP2</accession>
<comment type="catalytic activity">
    <reaction evidence="11">
        <text>L-seryl-[protein] + ATP = O-phospho-L-seryl-[protein] + ADP + H(+)</text>
        <dbReference type="Rhea" id="RHEA:17989"/>
        <dbReference type="Rhea" id="RHEA-COMP:9863"/>
        <dbReference type="Rhea" id="RHEA-COMP:11604"/>
        <dbReference type="ChEBI" id="CHEBI:15378"/>
        <dbReference type="ChEBI" id="CHEBI:29999"/>
        <dbReference type="ChEBI" id="CHEBI:30616"/>
        <dbReference type="ChEBI" id="CHEBI:83421"/>
        <dbReference type="ChEBI" id="CHEBI:456216"/>
        <dbReference type="EC" id="2.7.11.1"/>
    </reaction>
</comment>
<dbReference type="PROSITE" id="PS00107">
    <property type="entry name" value="PROTEIN_KINASE_ATP"/>
    <property type="match status" value="1"/>
</dbReference>
<dbReference type="OrthoDB" id="193931at2759"/>
<dbReference type="FunFam" id="3.30.310.80:FF:000005">
    <property type="entry name" value="Non-specific serine/threonine protein kinase"/>
    <property type="match status" value="1"/>
</dbReference>
<keyword evidence="8 12" id="KW-0067">ATP-binding</keyword>
<keyword evidence="9" id="KW-0464">Manganese</keyword>
<evidence type="ECO:0000256" key="5">
    <source>
        <dbReference type="ARBA" id="ARBA00022679"/>
    </source>
</evidence>
<dbReference type="InterPro" id="IPR008271">
    <property type="entry name" value="Ser/Thr_kinase_AS"/>
</dbReference>
<evidence type="ECO:0000256" key="4">
    <source>
        <dbReference type="ARBA" id="ARBA00022527"/>
    </source>
</evidence>
<name>A0A8X7YIP2_POPTO</name>
<dbReference type="Proteomes" id="UP000886885">
    <property type="component" value="Chromosome 13D"/>
</dbReference>
<comment type="cofactor">
    <cofactor evidence="1">
        <name>Mn(2+)</name>
        <dbReference type="ChEBI" id="CHEBI:29035"/>
    </cofactor>
</comment>
<evidence type="ECO:0000256" key="3">
    <source>
        <dbReference type="ARBA" id="ARBA00012513"/>
    </source>
</evidence>
<evidence type="ECO:0000259" key="15">
    <source>
        <dbReference type="PROSITE" id="PS50816"/>
    </source>
</evidence>
<evidence type="ECO:0000256" key="2">
    <source>
        <dbReference type="ARBA" id="ARBA00006234"/>
    </source>
</evidence>
<evidence type="ECO:0000256" key="7">
    <source>
        <dbReference type="ARBA" id="ARBA00022777"/>
    </source>
</evidence>
<dbReference type="CDD" id="cd12195">
    <property type="entry name" value="CIPK_C"/>
    <property type="match status" value="1"/>
</dbReference>
<feature type="domain" description="Protein kinase" evidence="14">
    <location>
        <begin position="16"/>
        <end position="270"/>
    </location>
</feature>
<evidence type="ECO:0000313" key="17">
    <source>
        <dbReference type="Proteomes" id="UP000886885"/>
    </source>
</evidence>
<protein>
    <recommendedName>
        <fullName evidence="3">non-specific serine/threonine protein kinase</fullName>
        <ecNumber evidence="3">2.7.11.1</ecNumber>
    </recommendedName>
</protein>
<evidence type="ECO:0000256" key="11">
    <source>
        <dbReference type="ARBA" id="ARBA00048679"/>
    </source>
</evidence>
<proteinExistence type="inferred from homology"/>
<organism evidence="16 17">
    <name type="scientific">Populus tomentosa</name>
    <name type="common">Chinese white poplar</name>
    <dbReference type="NCBI Taxonomy" id="118781"/>
    <lineage>
        <taxon>Eukaryota</taxon>
        <taxon>Viridiplantae</taxon>
        <taxon>Streptophyta</taxon>
        <taxon>Embryophyta</taxon>
        <taxon>Tracheophyta</taxon>
        <taxon>Spermatophyta</taxon>
        <taxon>Magnoliopsida</taxon>
        <taxon>eudicotyledons</taxon>
        <taxon>Gunneridae</taxon>
        <taxon>Pentapetalae</taxon>
        <taxon>rosids</taxon>
        <taxon>fabids</taxon>
        <taxon>Malpighiales</taxon>
        <taxon>Salicaceae</taxon>
        <taxon>Saliceae</taxon>
        <taxon>Populus</taxon>
    </lineage>
</organism>
<keyword evidence="5" id="KW-0808">Transferase</keyword>
<feature type="compositionally biased region" description="Polar residues" evidence="13">
    <location>
        <begin position="581"/>
        <end position="595"/>
    </location>
</feature>
<dbReference type="PANTHER" id="PTHR43895">
    <property type="entry name" value="CALCIUM/CALMODULIN-DEPENDENT PROTEIN KINASE KINASE-RELATED"/>
    <property type="match status" value="1"/>
</dbReference>
<feature type="compositionally biased region" description="Basic and acidic residues" evidence="13">
    <location>
        <begin position="596"/>
        <end position="608"/>
    </location>
</feature>
<dbReference type="EMBL" id="JAAWWB010000026">
    <property type="protein sequence ID" value="KAG6751396.1"/>
    <property type="molecule type" value="Genomic_DNA"/>
</dbReference>
<dbReference type="Pfam" id="PF03822">
    <property type="entry name" value="NAF"/>
    <property type="match status" value="1"/>
</dbReference>